<sequence>MTSTPPALLTTDTRQAYATALSDTSAVLCDAFAAAQHPCTEATPADLAPRIDAVDLDRPLFDLAEALAEVDDLYVRHATWFHHSRYLAHLNCPVLIEAVAADAIASAVNSSLDTWDQSAGGTLIERRLIAWTAGRVGWDPSADGIFTSGGTASNLHALFLAREHAVRQGARLADLRILTSVDSHFSIRTAAHLLGLPADAVVPIPVDRERRLNLFSLRIALARLASARLTPMAVVATAGTTDFGVIDPLSAVADLCAERDLWLHVDAAYGGGLLVSRTRRDLLAGIERATSVTVDFHKSYFLPVAASALLVRDGRLMVRHHADYLNPERMTRDGIPNQVDKSLQTTRRFDALKLWLALRVTGADAIGDLFDAVIELAHQAHEQLRADARFEVAAPTDLSTVVFRYTDPNLSAAQCDSANLAARELLARERCAVIASTTIDGEEWLKFTVLNPHTTTGDIGAVVERIAHHCADTVQRLPRTIAV</sequence>
<dbReference type="GO" id="GO:0004058">
    <property type="term" value="F:aromatic-L-amino-acid decarboxylase activity"/>
    <property type="evidence" value="ECO:0007669"/>
    <property type="project" value="UniProtKB-ARBA"/>
</dbReference>
<keyword evidence="5 7" id="KW-0456">Lyase</keyword>
<dbReference type="Pfam" id="PF00282">
    <property type="entry name" value="Pyridoxal_deC"/>
    <property type="match status" value="1"/>
</dbReference>
<name>A0A967B6J8_9MICO</name>
<keyword evidence="8" id="KW-0808">Transferase</keyword>
<keyword evidence="9" id="KW-1185">Reference proteome</keyword>
<reference evidence="8" key="1">
    <citation type="submission" date="2020-03" db="EMBL/GenBank/DDBJ databases">
        <title>Draft sequencing of Calidifontibacter sp. DB0510.</title>
        <authorList>
            <person name="Kim D.-U."/>
        </authorList>
    </citation>
    <scope>NUCLEOTIDE SEQUENCE</scope>
    <source>
        <strain evidence="8">DB0510</strain>
    </source>
</reference>
<dbReference type="GO" id="GO:0008483">
    <property type="term" value="F:transaminase activity"/>
    <property type="evidence" value="ECO:0007669"/>
    <property type="project" value="UniProtKB-KW"/>
</dbReference>
<dbReference type="PRINTS" id="PR00800">
    <property type="entry name" value="YHDCRBOXLASE"/>
</dbReference>
<dbReference type="PANTHER" id="PTHR45677:SF8">
    <property type="entry name" value="CYSTEINE SULFINIC ACID DECARBOXYLASE"/>
    <property type="match status" value="1"/>
</dbReference>
<dbReference type="AlphaFoldDB" id="A0A967B6J8"/>
<evidence type="ECO:0000256" key="2">
    <source>
        <dbReference type="ARBA" id="ARBA00009533"/>
    </source>
</evidence>
<accession>A0A967B6J8</accession>
<proteinExistence type="inferred from homology"/>
<keyword evidence="8" id="KW-0032">Aminotransferase</keyword>
<dbReference type="RefSeq" id="WP_166195464.1">
    <property type="nucleotide sequence ID" value="NZ_JAAOIV010000004.1"/>
</dbReference>
<gene>
    <name evidence="8" type="ORF">G9U51_07455</name>
</gene>
<evidence type="ECO:0000256" key="6">
    <source>
        <dbReference type="PIRSR" id="PIRSR602129-50"/>
    </source>
</evidence>
<evidence type="ECO:0000313" key="8">
    <source>
        <dbReference type="EMBL" id="NHN55616.1"/>
    </source>
</evidence>
<dbReference type="PANTHER" id="PTHR45677">
    <property type="entry name" value="GLUTAMATE DECARBOXYLASE-RELATED"/>
    <property type="match status" value="1"/>
</dbReference>
<comment type="similarity">
    <text evidence="2 7">Belongs to the group II decarboxylase family.</text>
</comment>
<comment type="cofactor">
    <cofactor evidence="1 6 7">
        <name>pyridoxal 5'-phosphate</name>
        <dbReference type="ChEBI" id="CHEBI:597326"/>
    </cofactor>
</comment>
<evidence type="ECO:0000256" key="4">
    <source>
        <dbReference type="ARBA" id="ARBA00022898"/>
    </source>
</evidence>
<evidence type="ECO:0000256" key="3">
    <source>
        <dbReference type="ARBA" id="ARBA00022793"/>
    </source>
</evidence>
<comment type="caution">
    <text evidence="8">The sequence shown here is derived from an EMBL/GenBank/DDBJ whole genome shotgun (WGS) entry which is preliminary data.</text>
</comment>
<evidence type="ECO:0000313" key="9">
    <source>
        <dbReference type="Proteomes" id="UP000744769"/>
    </source>
</evidence>
<dbReference type="Proteomes" id="UP000744769">
    <property type="component" value="Unassembled WGS sequence"/>
</dbReference>
<dbReference type="Gene3D" id="3.90.1150.10">
    <property type="entry name" value="Aspartate Aminotransferase, domain 1"/>
    <property type="match status" value="1"/>
</dbReference>
<dbReference type="InterPro" id="IPR015421">
    <property type="entry name" value="PyrdxlP-dep_Trfase_major"/>
</dbReference>
<dbReference type="GO" id="GO:0005737">
    <property type="term" value="C:cytoplasm"/>
    <property type="evidence" value="ECO:0007669"/>
    <property type="project" value="TreeGrafter"/>
</dbReference>
<evidence type="ECO:0000256" key="7">
    <source>
        <dbReference type="RuleBase" id="RU000382"/>
    </source>
</evidence>
<dbReference type="Gene3D" id="3.40.640.10">
    <property type="entry name" value="Type I PLP-dependent aspartate aminotransferase-like (Major domain)"/>
    <property type="match status" value="1"/>
</dbReference>
<feature type="modified residue" description="N6-(pyridoxal phosphate)lysine" evidence="6">
    <location>
        <position position="298"/>
    </location>
</feature>
<dbReference type="EMBL" id="JAAOIV010000004">
    <property type="protein sequence ID" value="NHN55616.1"/>
    <property type="molecule type" value="Genomic_DNA"/>
</dbReference>
<protein>
    <submittedName>
        <fullName evidence="8">Aminotransferase class V-fold PLP-dependent enzyme</fullName>
    </submittedName>
</protein>
<evidence type="ECO:0000256" key="1">
    <source>
        <dbReference type="ARBA" id="ARBA00001933"/>
    </source>
</evidence>
<dbReference type="InterPro" id="IPR002129">
    <property type="entry name" value="PyrdxlP-dep_de-COase"/>
</dbReference>
<dbReference type="GO" id="GO:0006520">
    <property type="term" value="P:amino acid metabolic process"/>
    <property type="evidence" value="ECO:0007669"/>
    <property type="project" value="InterPro"/>
</dbReference>
<dbReference type="SUPFAM" id="SSF53383">
    <property type="entry name" value="PLP-dependent transferases"/>
    <property type="match status" value="1"/>
</dbReference>
<organism evidence="8 9">
    <name type="scientific">Metallococcus carri</name>
    <dbReference type="NCBI Taxonomy" id="1656884"/>
    <lineage>
        <taxon>Bacteria</taxon>
        <taxon>Bacillati</taxon>
        <taxon>Actinomycetota</taxon>
        <taxon>Actinomycetes</taxon>
        <taxon>Micrococcales</taxon>
        <taxon>Dermacoccaceae</taxon>
        <taxon>Metallococcus</taxon>
    </lineage>
</organism>
<dbReference type="GO" id="GO:0030170">
    <property type="term" value="F:pyridoxal phosphate binding"/>
    <property type="evidence" value="ECO:0007669"/>
    <property type="project" value="InterPro"/>
</dbReference>
<dbReference type="InterPro" id="IPR010977">
    <property type="entry name" value="Aromatic_deC"/>
</dbReference>
<evidence type="ECO:0000256" key="5">
    <source>
        <dbReference type="ARBA" id="ARBA00023239"/>
    </source>
</evidence>
<keyword evidence="3" id="KW-0210">Decarboxylase</keyword>
<dbReference type="GO" id="GO:0019752">
    <property type="term" value="P:carboxylic acid metabolic process"/>
    <property type="evidence" value="ECO:0007669"/>
    <property type="project" value="InterPro"/>
</dbReference>
<dbReference type="InterPro" id="IPR015422">
    <property type="entry name" value="PyrdxlP-dep_Trfase_small"/>
</dbReference>
<dbReference type="InterPro" id="IPR015424">
    <property type="entry name" value="PyrdxlP-dep_Trfase"/>
</dbReference>
<keyword evidence="4 6" id="KW-0663">Pyridoxal phosphate</keyword>